<name>B5EUB5_ALIFM</name>
<evidence type="ECO:0000313" key="1">
    <source>
        <dbReference type="EMBL" id="ACH63747.1"/>
    </source>
</evidence>
<sequence length="63" mass="7392">MHKRSARNYSDFSGDENIIFQYFYELFSSDTSKEVANQSKVYTRNSAYEGLALPDEIHQTLMF</sequence>
<gene>
    <name evidence="1" type="ordered locus">VFMJ11_A0734</name>
</gene>
<dbReference type="AlphaFoldDB" id="B5EUB5"/>
<dbReference type="KEGG" id="vfm:VFMJ11_A0734"/>
<dbReference type="Proteomes" id="UP000001857">
    <property type="component" value="Chromosome II"/>
</dbReference>
<reference evidence="2" key="1">
    <citation type="submission" date="2008-08" db="EMBL/GenBank/DDBJ databases">
        <title>Complete sequence of Vibrio fischeri strain MJ11.</title>
        <authorList>
            <person name="Mandel M.J."/>
            <person name="Stabb E.V."/>
            <person name="Ruby E.G."/>
            <person name="Ferriera S."/>
            <person name="Johnson J."/>
            <person name="Kravitz S."/>
            <person name="Beeson K."/>
            <person name="Sutton G."/>
            <person name="Rogers Y.-H."/>
            <person name="Friedman R."/>
            <person name="Frazier M."/>
            <person name="Venter J.C."/>
        </authorList>
    </citation>
    <scope>NUCLEOTIDE SEQUENCE [LARGE SCALE GENOMIC DNA]</scope>
    <source>
        <strain evidence="2">MJ11</strain>
    </source>
</reference>
<reference evidence="1 2" key="2">
    <citation type="journal article" date="2009" name="Nature">
        <title>A single regulatory gene is sufficient to alter bacterial host range.</title>
        <authorList>
            <person name="Mandel M.J."/>
            <person name="Wollenberg M.S."/>
            <person name="Stabb E.V."/>
            <person name="Visick K.L."/>
            <person name="Ruby E.G."/>
        </authorList>
    </citation>
    <scope>NUCLEOTIDE SEQUENCE [LARGE SCALE GENOMIC DNA]</scope>
    <source>
        <strain evidence="1 2">MJ11</strain>
    </source>
</reference>
<proteinExistence type="predicted"/>
<dbReference type="HOGENOM" id="CLU_2884713_0_0_6"/>
<evidence type="ECO:0000313" key="2">
    <source>
        <dbReference type="Proteomes" id="UP000001857"/>
    </source>
</evidence>
<dbReference type="EMBL" id="CP001133">
    <property type="protein sequence ID" value="ACH63747.1"/>
    <property type="molecule type" value="Genomic_DNA"/>
</dbReference>
<organism evidence="1 2">
    <name type="scientific">Aliivibrio fischeri (strain MJ11)</name>
    <name type="common">Vibrio fischeri</name>
    <dbReference type="NCBI Taxonomy" id="388396"/>
    <lineage>
        <taxon>Bacteria</taxon>
        <taxon>Pseudomonadati</taxon>
        <taxon>Pseudomonadota</taxon>
        <taxon>Gammaproteobacteria</taxon>
        <taxon>Vibrionales</taxon>
        <taxon>Vibrionaceae</taxon>
        <taxon>Aliivibrio</taxon>
    </lineage>
</organism>
<protein>
    <submittedName>
        <fullName evidence="1">Uncharacterized protein</fullName>
    </submittedName>
</protein>
<accession>B5EUB5</accession>